<dbReference type="InterPro" id="IPR008936">
    <property type="entry name" value="Rho_GTPase_activation_prot"/>
</dbReference>
<name>A0A0N4U6C5_DRAME</name>
<evidence type="ECO:0000256" key="2">
    <source>
        <dbReference type="ARBA" id="ARBA00004170"/>
    </source>
</evidence>
<organism evidence="16 18">
    <name type="scientific">Dracunculus medinensis</name>
    <name type="common">Guinea worm</name>
    <dbReference type="NCBI Taxonomy" id="318479"/>
    <lineage>
        <taxon>Eukaryota</taxon>
        <taxon>Metazoa</taxon>
        <taxon>Ecdysozoa</taxon>
        <taxon>Nematoda</taxon>
        <taxon>Chromadorea</taxon>
        <taxon>Rhabditida</taxon>
        <taxon>Spirurina</taxon>
        <taxon>Dracunculoidea</taxon>
        <taxon>Dracunculidae</taxon>
        <taxon>Dracunculus</taxon>
    </lineage>
</organism>
<dbReference type="SUPFAM" id="SSF109993">
    <property type="entry name" value="VPS9 domain"/>
    <property type="match status" value="1"/>
</dbReference>
<feature type="region of interest" description="Disordered" evidence="12">
    <location>
        <begin position="979"/>
        <end position="1015"/>
    </location>
</feature>
<dbReference type="InterPro" id="IPR045046">
    <property type="entry name" value="Vps9-like"/>
</dbReference>
<proteinExistence type="inferred from homology"/>
<dbReference type="STRING" id="318479.A0A0N4U6C5"/>
<evidence type="ECO:0000256" key="11">
    <source>
        <dbReference type="SAM" id="Coils"/>
    </source>
</evidence>
<feature type="region of interest" description="Disordered" evidence="12">
    <location>
        <begin position="809"/>
        <end position="922"/>
    </location>
</feature>
<feature type="region of interest" description="Disordered" evidence="12">
    <location>
        <begin position="569"/>
        <end position="615"/>
    </location>
</feature>
<evidence type="ECO:0000256" key="6">
    <source>
        <dbReference type="ARBA" id="ARBA00022658"/>
    </source>
</evidence>
<feature type="compositionally biased region" description="Polar residues" evidence="12">
    <location>
        <begin position="994"/>
        <end position="1012"/>
    </location>
</feature>
<evidence type="ECO:0000256" key="8">
    <source>
        <dbReference type="ARBA" id="ARBA00057996"/>
    </source>
</evidence>
<dbReference type="GO" id="GO:0031267">
    <property type="term" value="F:small GTPase binding"/>
    <property type="evidence" value="ECO:0007669"/>
    <property type="project" value="TreeGrafter"/>
</dbReference>
<evidence type="ECO:0000256" key="10">
    <source>
        <dbReference type="ARBA" id="ARBA00074067"/>
    </source>
</evidence>
<dbReference type="GO" id="GO:0006897">
    <property type="term" value="P:endocytosis"/>
    <property type="evidence" value="ECO:0007669"/>
    <property type="project" value="UniProtKB-KW"/>
</dbReference>
<dbReference type="OrthoDB" id="10264848at2759"/>
<dbReference type="GO" id="GO:0030136">
    <property type="term" value="C:clathrin-coated vesicle"/>
    <property type="evidence" value="ECO:0007669"/>
    <property type="project" value="UniProtKB-SubCell"/>
</dbReference>
<evidence type="ECO:0000313" key="15">
    <source>
        <dbReference type="EMBL" id="VDN56853.1"/>
    </source>
</evidence>
<dbReference type="GO" id="GO:0051049">
    <property type="term" value="P:regulation of transport"/>
    <property type="evidence" value="ECO:0007669"/>
    <property type="project" value="UniProtKB-ARBA"/>
</dbReference>
<dbReference type="PANTHER" id="PTHR23101">
    <property type="entry name" value="RAB GDP/GTP EXCHANGE FACTOR"/>
    <property type="match status" value="1"/>
</dbReference>
<dbReference type="Proteomes" id="UP000274756">
    <property type="component" value="Unassembled WGS sequence"/>
</dbReference>
<keyword evidence="5" id="KW-0254">Endocytosis</keyword>
<feature type="compositionally biased region" description="Polar residues" evidence="12">
    <location>
        <begin position="843"/>
        <end position="858"/>
    </location>
</feature>
<keyword evidence="4" id="KW-0343">GTPase activation</keyword>
<dbReference type="GO" id="GO:0005096">
    <property type="term" value="F:GTPase activator activity"/>
    <property type="evidence" value="ECO:0007669"/>
    <property type="project" value="UniProtKB-KW"/>
</dbReference>
<evidence type="ECO:0000313" key="16">
    <source>
        <dbReference type="Proteomes" id="UP000038040"/>
    </source>
</evidence>
<dbReference type="EMBL" id="UYYG01001157">
    <property type="protein sequence ID" value="VDN56853.1"/>
    <property type="molecule type" value="Genomic_DNA"/>
</dbReference>
<keyword evidence="7" id="KW-0472">Membrane</keyword>
<keyword evidence="17" id="KW-1185">Reference proteome</keyword>
<feature type="coiled-coil region" evidence="11">
    <location>
        <begin position="15"/>
        <end position="49"/>
    </location>
</feature>
<dbReference type="FunFam" id="1.20.1050.80:FF:000001">
    <property type="entry name" value="GTPase-activating protein and VPS9 domain-containing protein 1 isoform X1"/>
    <property type="match status" value="1"/>
</dbReference>
<dbReference type="Gene3D" id="1.20.1050.80">
    <property type="entry name" value="VPS9 domain"/>
    <property type="match status" value="1"/>
</dbReference>
<evidence type="ECO:0000256" key="3">
    <source>
        <dbReference type="ARBA" id="ARBA00008489"/>
    </source>
</evidence>
<evidence type="ECO:0000256" key="1">
    <source>
        <dbReference type="ARBA" id="ARBA00004132"/>
    </source>
</evidence>
<feature type="compositionally biased region" description="Basic and acidic residues" evidence="12">
    <location>
        <begin position="573"/>
        <end position="594"/>
    </location>
</feature>
<dbReference type="GO" id="GO:0005085">
    <property type="term" value="F:guanyl-nucleotide exchange factor activity"/>
    <property type="evidence" value="ECO:0007669"/>
    <property type="project" value="UniProtKB-KW"/>
</dbReference>
<evidence type="ECO:0000256" key="9">
    <source>
        <dbReference type="ARBA" id="ARBA00065347"/>
    </source>
</evidence>
<comment type="function">
    <text evidence="8">Acts both as a GTPase-activating protein (GAP) and a guanine nucleotide exchange factor (GEF), and participates in endocytosis. Acts by regulating the activation of rab-5 by exchanging bound GDP for free GTP at clathrin coated pits.</text>
</comment>
<reference evidence="18" key="1">
    <citation type="submission" date="2017-02" db="UniProtKB">
        <authorList>
            <consortium name="WormBaseParasite"/>
        </authorList>
    </citation>
    <scope>IDENTIFICATION</scope>
</reference>
<evidence type="ECO:0000259" key="14">
    <source>
        <dbReference type="PROSITE" id="PS51205"/>
    </source>
</evidence>
<feature type="domain" description="Ras-GAP" evidence="13">
    <location>
        <begin position="154"/>
        <end position="358"/>
    </location>
</feature>
<keyword evidence="6" id="KW-0344">Guanine-nucleotide releasing factor</keyword>
<evidence type="ECO:0000256" key="5">
    <source>
        <dbReference type="ARBA" id="ARBA00022583"/>
    </source>
</evidence>
<comment type="similarity">
    <text evidence="3">Belongs to the GAPVD1 family.</text>
</comment>
<dbReference type="GO" id="GO:0016020">
    <property type="term" value="C:membrane"/>
    <property type="evidence" value="ECO:0007669"/>
    <property type="project" value="UniProtKB-SubCell"/>
</dbReference>
<dbReference type="InterPro" id="IPR001936">
    <property type="entry name" value="RasGAP_dom"/>
</dbReference>
<keyword evidence="11" id="KW-0175">Coiled coil</keyword>
<dbReference type="AlphaFoldDB" id="A0A0N4U6C5"/>
<dbReference type="Pfam" id="PF00616">
    <property type="entry name" value="RasGAP"/>
    <property type="match status" value="1"/>
</dbReference>
<dbReference type="SMART" id="SM00167">
    <property type="entry name" value="VPS9"/>
    <property type="match status" value="1"/>
</dbReference>
<dbReference type="Gene3D" id="1.10.506.10">
    <property type="entry name" value="GTPase Activation - p120gap, domain 1"/>
    <property type="match status" value="1"/>
</dbReference>
<accession>A0A0N4U6C5</accession>
<dbReference type="Pfam" id="PF02204">
    <property type="entry name" value="VPS9"/>
    <property type="match status" value="1"/>
</dbReference>
<reference evidence="15 17" key="2">
    <citation type="submission" date="2018-11" db="EMBL/GenBank/DDBJ databases">
        <authorList>
            <consortium name="Pathogen Informatics"/>
        </authorList>
    </citation>
    <scope>NUCLEOTIDE SEQUENCE [LARGE SCALE GENOMIC DNA]</scope>
</reference>
<dbReference type="InterPro" id="IPR003123">
    <property type="entry name" value="VPS9"/>
</dbReference>
<evidence type="ECO:0000313" key="17">
    <source>
        <dbReference type="Proteomes" id="UP000274756"/>
    </source>
</evidence>
<protein>
    <recommendedName>
        <fullName evidence="10">Receptor-mediated endocytosis protein 6</fullName>
    </recommendedName>
</protein>
<feature type="domain" description="VPS9" evidence="14">
    <location>
        <begin position="1456"/>
        <end position="1597"/>
    </location>
</feature>
<evidence type="ECO:0000259" key="13">
    <source>
        <dbReference type="PROSITE" id="PS50018"/>
    </source>
</evidence>
<dbReference type="PANTHER" id="PTHR23101:SF25">
    <property type="entry name" value="GTPASE-ACTIVATING PROTEIN AND VPS9 DOMAIN-CONTAINING PROTEIN 1"/>
    <property type="match status" value="1"/>
</dbReference>
<evidence type="ECO:0000256" key="12">
    <source>
        <dbReference type="SAM" id="MobiDB-lite"/>
    </source>
</evidence>
<feature type="compositionally biased region" description="Polar residues" evidence="12">
    <location>
        <begin position="911"/>
        <end position="920"/>
    </location>
</feature>
<gene>
    <name evidence="15" type="ORF">DME_LOCUS6826</name>
</gene>
<feature type="region of interest" description="Disordered" evidence="12">
    <location>
        <begin position="479"/>
        <end position="498"/>
    </location>
</feature>
<dbReference type="WBParaSite" id="DME_0000246601-mRNA-1">
    <property type="protein sequence ID" value="DME_0000246601-mRNA-1"/>
    <property type="gene ID" value="DME_0000246601"/>
</dbReference>
<dbReference type="InterPro" id="IPR037191">
    <property type="entry name" value="VPS9_dom_sf"/>
</dbReference>
<dbReference type="PROSITE" id="PS50018">
    <property type="entry name" value="RAS_GTPASE_ACTIV_2"/>
    <property type="match status" value="1"/>
</dbReference>
<dbReference type="Proteomes" id="UP000038040">
    <property type="component" value="Unplaced"/>
</dbReference>
<feature type="compositionally biased region" description="Basic and acidic residues" evidence="12">
    <location>
        <begin position="867"/>
        <end position="879"/>
    </location>
</feature>
<evidence type="ECO:0000256" key="7">
    <source>
        <dbReference type="ARBA" id="ARBA00023136"/>
    </source>
</evidence>
<dbReference type="SUPFAM" id="SSF48350">
    <property type="entry name" value="GTPase activation domain, GAP"/>
    <property type="match status" value="1"/>
</dbReference>
<evidence type="ECO:0000256" key="4">
    <source>
        <dbReference type="ARBA" id="ARBA00022468"/>
    </source>
</evidence>
<evidence type="ECO:0000313" key="18">
    <source>
        <dbReference type="WBParaSite" id="DME_0000246601-mRNA-1"/>
    </source>
</evidence>
<dbReference type="PROSITE" id="PS51205">
    <property type="entry name" value="VPS9"/>
    <property type="match status" value="1"/>
</dbReference>
<dbReference type="GO" id="GO:0005829">
    <property type="term" value="C:cytosol"/>
    <property type="evidence" value="ECO:0007669"/>
    <property type="project" value="TreeGrafter"/>
</dbReference>
<sequence>MECCNGQDNSLATLCERLRSEKLLVASELENLQRLNEQIEYERNTVAQLAWVGRQEQIILSKLINSHPSVIPENCCMLVAQLESASFLEGYHRIDGQHYANAANLLNLLYSSAITVAQLLHATDKIQKKDNAINEEFVHCVFSFLYGCCSFPADERRILEVLSHLMRLQIISQNDPRLVLRKGNTSFCRLYRLFSEDLHVAKVFLTAALHDSVMYLLSHDEIFLDIEPSKSVLRFPREERRIRFGEDENSLSYLQNLTAHRSDIEARLLAISSRIMQSMTCFPPALSWLVRHLHTSLIKKNISQEQSSLICTDLIFTHLICPAIANPETIGVIADTPISYIARFNLMQVGQILQTLAVAPFERPPSHLEYFYSQFDQNSMARVVQFVLESNNDSLDSLYPPINTDSNGTEQFVRHVFAGTVEQLNCLVGCFCISVLSVINSNALEDLEDNDFRYEIFSLRSRLPCRFSANRSDLLNSQKATATKHNDSPKHSMAHNSFRQPKLRNFAVQFAAHRVPHRSHSQPIVQDICIADHGNMEVLLFPLGENREPLGLCSEEKFMESVQQRVAPRKHKLSDSAGEKRTRFVDTESIDRTTDGGTDDEEAPSLSSSIDGNVDGMDDDGEISTLPDNFSDVMASSANISGRVSPSVSDPISVGGQEQNQAVDQIQQPRRNRVLQLANTSRRINTLNLPVAIRRENSEGLEEQFGKFGLPQQENRNIYRDETHSLISENWSTDVLPSDTEGFGVDVRAEGNNAPVISNLQPPGANVPPVPVLPVVAEANEMTTPGISSGTLTVAPVLEDRSDTWSVDAMASDSEADPSHRTDDLLMIDDTDGIDRGSGTSGGNNTPMLASVGSQSSMVAGGSAATHSRDQASELDRSVRGKILSTEQSADKQELSSGSGHIPSNREQLRRQSSGSSFYSKSDVESEFSNIRDLNDDALSFILGDYVPSFRNSIGELQLPSSPAASVLAVAGSFCNDDIDGSSSKDGQVRERSLSPSKSEQPTSVQTPSTETVQDEPLTVEEIKLDTDHSKGQVDLRSENTEIKPEIAENQVKPQKFRDSFDVQARKGLSAAVGGNSSVKKKMNIFYGLQKVGESLKMRKGIAVSSLRQSLSQATTMSEIASVSSTSDARSRNANQKFIKEAVRKELIGNSSSRLTESRSLNELNRTAEINRQTAEEILNKYKGRLPSSQYILKSIATHKDTKNEKILSELYYDPNNLLQCRAFLDVKRKLRLVLSSFGSVPGTSYSDMTFGDNLALQGQRQLNSSGSQKSDSQKLVDFLQILLAESINAQDKALSAQIREVLRCLSSFEEKGVRKLLRTLKDEHRRRTAYLLYLQQSRLILLQLRSYLDKLTNQLRRQKLLTDECLVEVLVGFYLQQRREDFFRFIEDFKLLEAQDERTDAVECLLQTLYELLPNEKMWRYAGDERLTYVRKSIERALMARIYKMALFPNGEADQSRDSVFHKSIGNLAQVISPDHPELNIPKRFHGECPWPSAQAEIAIINAYKTPRDKMTCIIRCCETIQNLIMLAAQQNTVSADDITPVLVYVLIQANPRALLSNIQYISEFYGKRMEGAEAYWWAQFTSAVEFIKTLLNRHF</sequence>
<comment type="subcellular location">
    <subcellularLocation>
        <location evidence="1">Cytoplasmic vesicle</location>
        <location evidence="1">Clathrin-coated vesicle</location>
    </subcellularLocation>
    <subcellularLocation>
        <location evidence="2">Membrane</location>
        <topology evidence="2">Peripheral membrane protein</topology>
    </subcellularLocation>
</comment>
<dbReference type="GO" id="GO:0030139">
    <property type="term" value="C:endocytic vesicle"/>
    <property type="evidence" value="ECO:0007669"/>
    <property type="project" value="TreeGrafter"/>
</dbReference>
<comment type="subunit">
    <text evidence="9">Interacts with GDP-bound rab-5. Interacts with alpha-adaptin.</text>
</comment>